<protein>
    <submittedName>
        <fullName evidence="2">Uncharacterized protein</fullName>
    </submittedName>
</protein>
<evidence type="ECO:0000256" key="1">
    <source>
        <dbReference type="SAM" id="MobiDB-lite"/>
    </source>
</evidence>
<evidence type="ECO:0000313" key="2">
    <source>
        <dbReference type="EnsemblPlants" id="OBART05G10320.1"/>
    </source>
</evidence>
<feature type="region of interest" description="Disordered" evidence="1">
    <location>
        <begin position="272"/>
        <end position="299"/>
    </location>
</feature>
<name>A0A0D3G5K7_9ORYZ</name>
<sequence length="405" mass="43814">MTWLSAGVSDVLEVSDEEGDQEGRQQSSSPGPIQVGMKGKVARSFSAPSKGFREEFSGAAKPKTFGSRFWALGDVSDATDTTSGSCTKSTNLKGNGLLARRIVDSVAKRRKSSVKPWKGPLPRARISQPLTIGDKLVEAFTAKLSNSVKFRKAWVPVATRQENEATLSRERDESCAGLREEDDKEVFLATEEERRELIFGSTTGQLETRQPRGGEEFGRFHVSRFKLKKDSGPSKQFYLGTGHKVQIKFHFGAGQLLSWAGQHERVKNRLGQPPTLGILSNTAGHSSPEGGGRGWMSQGFRPRGARSFGTRRGGFAGRVGRSGAHHAGRSNLPNYGQRVMDSGTGRAEKTTMGSGSNKGGTLVSRWDKSAEGSRKVLGGKKEAWQNKAADLGASVAGKEGRGKMW</sequence>
<dbReference type="AlphaFoldDB" id="A0A0D3G5K7"/>
<feature type="region of interest" description="Disordered" evidence="1">
    <location>
        <begin position="317"/>
        <end position="364"/>
    </location>
</feature>
<dbReference type="Gramene" id="OBART05G10320.1">
    <property type="protein sequence ID" value="OBART05G10320.1"/>
    <property type="gene ID" value="OBART05G10320"/>
</dbReference>
<reference evidence="2" key="2">
    <citation type="submission" date="2015-03" db="UniProtKB">
        <authorList>
            <consortium name="EnsemblPlants"/>
        </authorList>
    </citation>
    <scope>IDENTIFICATION</scope>
</reference>
<dbReference type="HOGENOM" id="CLU_025831_0_0_1"/>
<accession>A0A0D3G5K7</accession>
<dbReference type="PaxDb" id="65489-OBART05G10320.1"/>
<keyword evidence="3" id="KW-1185">Reference proteome</keyword>
<dbReference type="EnsemblPlants" id="OBART05G10320.1">
    <property type="protein sequence ID" value="OBART05G10320.1"/>
    <property type="gene ID" value="OBART05G10320"/>
</dbReference>
<evidence type="ECO:0000313" key="3">
    <source>
        <dbReference type="Proteomes" id="UP000026960"/>
    </source>
</evidence>
<reference evidence="2" key="1">
    <citation type="journal article" date="2009" name="Rice">
        <title>De Novo Next Generation Sequencing of Plant Genomes.</title>
        <authorList>
            <person name="Rounsley S."/>
            <person name="Marri P.R."/>
            <person name="Yu Y."/>
            <person name="He R."/>
            <person name="Sisneros N."/>
            <person name="Goicoechea J.L."/>
            <person name="Lee S.J."/>
            <person name="Angelova A."/>
            <person name="Kudrna D."/>
            <person name="Luo M."/>
            <person name="Affourtit J."/>
            <person name="Desany B."/>
            <person name="Knight J."/>
            <person name="Niazi F."/>
            <person name="Egholm M."/>
            <person name="Wing R.A."/>
        </authorList>
    </citation>
    <scope>NUCLEOTIDE SEQUENCE [LARGE SCALE GENOMIC DNA]</scope>
    <source>
        <strain evidence="2">cv. IRGC 105608</strain>
    </source>
</reference>
<proteinExistence type="predicted"/>
<feature type="region of interest" description="Disordered" evidence="1">
    <location>
        <begin position="1"/>
        <end position="40"/>
    </location>
</feature>
<organism evidence="2">
    <name type="scientific">Oryza barthii</name>
    <dbReference type="NCBI Taxonomy" id="65489"/>
    <lineage>
        <taxon>Eukaryota</taxon>
        <taxon>Viridiplantae</taxon>
        <taxon>Streptophyta</taxon>
        <taxon>Embryophyta</taxon>
        <taxon>Tracheophyta</taxon>
        <taxon>Spermatophyta</taxon>
        <taxon>Magnoliopsida</taxon>
        <taxon>Liliopsida</taxon>
        <taxon>Poales</taxon>
        <taxon>Poaceae</taxon>
        <taxon>BOP clade</taxon>
        <taxon>Oryzoideae</taxon>
        <taxon>Oryzeae</taxon>
        <taxon>Oryzinae</taxon>
        <taxon>Oryza</taxon>
    </lineage>
</organism>
<dbReference type="Proteomes" id="UP000026960">
    <property type="component" value="Chromosome 5"/>
</dbReference>